<dbReference type="EMBL" id="JAGINW010000001">
    <property type="protein sequence ID" value="MBP2327225.1"/>
    <property type="molecule type" value="Genomic_DNA"/>
</dbReference>
<protein>
    <submittedName>
        <fullName evidence="1">Uncharacterized protein</fullName>
    </submittedName>
</protein>
<proteinExistence type="predicted"/>
<organism evidence="1 2">
    <name type="scientific">Kibdelosporangium banguiense</name>
    <dbReference type="NCBI Taxonomy" id="1365924"/>
    <lineage>
        <taxon>Bacteria</taxon>
        <taxon>Bacillati</taxon>
        <taxon>Actinomycetota</taxon>
        <taxon>Actinomycetes</taxon>
        <taxon>Pseudonocardiales</taxon>
        <taxon>Pseudonocardiaceae</taxon>
        <taxon>Kibdelosporangium</taxon>
    </lineage>
</organism>
<keyword evidence="2" id="KW-1185">Reference proteome</keyword>
<evidence type="ECO:0000313" key="2">
    <source>
        <dbReference type="Proteomes" id="UP001519332"/>
    </source>
</evidence>
<evidence type="ECO:0000313" key="1">
    <source>
        <dbReference type="EMBL" id="MBP2327225.1"/>
    </source>
</evidence>
<dbReference type="Proteomes" id="UP001519332">
    <property type="component" value="Unassembled WGS sequence"/>
</dbReference>
<name>A0ABS4TS34_9PSEU</name>
<accession>A0ABS4TS34</accession>
<gene>
    <name evidence="1" type="ORF">JOF56_007610</name>
</gene>
<comment type="caution">
    <text evidence="1">The sequence shown here is derived from an EMBL/GenBank/DDBJ whole genome shotgun (WGS) entry which is preliminary data.</text>
</comment>
<sequence>MNLSAPIADQRRQEQTVYFPRITTSGLRLPYATWSFAAVDNEPLHIDRDLRLLLLIPGDTKAVPTKVSLHGAVAVSGIAGSVPLVGKQTREFTTTFELG</sequence>
<reference evidence="1 2" key="1">
    <citation type="submission" date="2021-03" db="EMBL/GenBank/DDBJ databases">
        <title>Sequencing the genomes of 1000 actinobacteria strains.</title>
        <authorList>
            <person name="Klenk H.-P."/>
        </authorList>
    </citation>
    <scope>NUCLEOTIDE SEQUENCE [LARGE SCALE GENOMIC DNA]</scope>
    <source>
        <strain evidence="1 2">DSM 46670</strain>
    </source>
</reference>
<dbReference type="RefSeq" id="WP_209644201.1">
    <property type="nucleotide sequence ID" value="NZ_JAGINW010000001.1"/>
</dbReference>